<protein>
    <submittedName>
        <fullName evidence="1">Uncharacterized protein</fullName>
    </submittedName>
</protein>
<proteinExistence type="predicted"/>
<name>A0A3R8T8E7_9BURK</name>
<accession>A0A3R8T8E7</accession>
<evidence type="ECO:0000313" key="1">
    <source>
        <dbReference type="EMBL" id="RRS06400.1"/>
    </source>
</evidence>
<comment type="caution">
    <text evidence="1">The sequence shown here is derived from an EMBL/GenBank/DDBJ whole genome shotgun (WGS) entry which is preliminary data.</text>
</comment>
<gene>
    <name evidence="1" type="ORF">EIP75_02115</name>
</gene>
<keyword evidence="2" id="KW-1185">Reference proteome</keyword>
<dbReference type="Proteomes" id="UP000269265">
    <property type="component" value="Unassembled WGS sequence"/>
</dbReference>
<dbReference type="RefSeq" id="WP_125241542.1">
    <property type="nucleotide sequence ID" value="NZ_RSED01000001.1"/>
</dbReference>
<dbReference type="AlphaFoldDB" id="A0A3R8T8E7"/>
<dbReference type="OrthoDB" id="7596615at2"/>
<organism evidence="1 2">
    <name type="scientific">Aquabacterium soli</name>
    <dbReference type="NCBI Taxonomy" id="2493092"/>
    <lineage>
        <taxon>Bacteria</taxon>
        <taxon>Pseudomonadati</taxon>
        <taxon>Pseudomonadota</taxon>
        <taxon>Betaproteobacteria</taxon>
        <taxon>Burkholderiales</taxon>
        <taxon>Aquabacterium</taxon>
    </lineage>
</organism>
<evidence type="ECO:0000313" key="2">
    <source>
        <dbReference type="Proteomes" id="UP000269265"/>
    </source>
</evidence>
<sequence length="215" mass="24007">MTINYDGNVFINCPFDVEYAPLLHAITFAVQFLGFVPRTALEVQDCGELRLQKIVRIISESRLSIHDISRVEPSAAAGGLPRFNMPFECGLCFGAIKLGSRKHKEKKALILDAVPFQYLKTMSDINGVDIEIHENNPNKVIANVRRFLNSHSGLGRPLCGEAEVQKAYQAFQADLPRLLAIVKITADELASLDKWRDFAYIVDEWVKEKGSAIAC</sequence>
<dbReference type="EMBL" id="RSED01000001">
    <property type="protein sequence ID" value="RRS06400.1"/>
    <property type="molecule type" value="Genomic_DNA"/>
</dbReference>
<reference evidence="1 2" key="1">
    <citation type="submission" date="2018-12" db="EMBL/GenBank/DDBJ databases">
        <title>The whole draft genome of Aquabacterium sp. SJQ9.</title>
        <authorList>
            <person name="Sun L."/>
            <person name="Gao X."/>
            <person name="Chen W."/>
            <person name="Huang K."/>
        </authorList>
    </citation>
    <scope>NUCLEOTIDE SEQUENCE [LARGE SCALE GENOMIC DNA]</scope>
    <source>
        <strain evidence="1 2">SJQ9</strain>
    </source>
</reference>